<dbReference type="Gene3D" id="3.40.30.10">
    <property type="entry name" value="Glutaredoxin"/>
    <property type="match status" value="1"/>
</dbReference>
<dbReference type="InterPro" id="IPR013766">
    <property type="entry name" value="Thioredoxin_domain"/>
</dbReference>
<organism evidence="3 4">
    <name type="scientific">Carpediemonas membranifera</name>
    <dbReference type="NCBI Taxonomy" id="201153"/>
    <lineage>
        <taxon>Eukaryota</taxon>
        <taxon>Metamonada</taxon>
        <taxon>Carpediemonas-like organisms</taxon>
        <taxon>Carpediemonas</taxon>
    </lineage>
</organism>
<dbReference type="CDD" id="cd02989">
    <property type="entry name" value="Phd_like_TxnDC9"/>
    <property type="match status" value="1"/>
</dbReference>
<evidence type="ECO:0000259" key="2">
    <source>
        <dbReference type="Pfam" id="PF00085"/>
    </source>
</evidence>
<dbReference type="Pfam" id="PF00085">
    <property type="entry name" value="Thioredoxin"/>
    <property type="match status" value="1"/>
</dbReference>
<evidence type="ECO:0000313" key="4">
    <source>
        <dbReference type="Proteomes" id="UP000717585"/>
    </source>
</evidence>
<proteinExistence type="predicted"/>
<accession>A0A8J6E3M0</accession>
<gene>
    <name evidence="3" type="ORF">J8273_2683</name>
</gene>
<feature type="domain" description="Thioredoxin" evidence="2">
    <location>
        <begin position="67"/>
        <end position="149"/>
    </location>
</feature>
<dbReference type="AlphaFoldDB" id="A0A8J6E3M0"/>
<evidence type="ECO:0000313" key="3">
    <source>
        <dbReference type="EMBL" id="KAG9395771.1"/>
    </source>
</evidence>
<dbReference type="OrthoDB" id="10257948at2759"/>
<dbReference type="EMBL" id="JAHDYR010000008">
    <property type="protein sequence ID" value="KAG9395771.1"/>
    <property type="molecule type" value="Genomic_DNA"/>
</dbReference>
<feature type="region of interest" description="Disordered" evidence="1">
    <location>
        <begin position="1"/>
        <end position="27"/>
    </location>
</feature>
<dbReference type="InterPro" id="IPR036249">
    <property type="entry name" value="Thioredoxin-like_sf"/>
</dbReference>
<keyword evidence="4" id="KW-1185">Reference proteome</keyword>
<reference evidence="3" key="1">
    <citation type="submission" date="2021-05" db="EMBL/GenBank/DDBJ databases">
        <title>A free-living protist that lacks canonical eukaryotic 1 DNA replication and segregation systems.</title>
        <authorList>
            <person name="Salas-Leiva D.E."/>
            <person name="Tromer E.C."/>
            <person name="Curtis B.A."/>
            <person name="Jerlstrom-Hultqvist J."/>
            <person name="Kolisko M."/>
            <person name="Yi Z."/>
            <person name="Salas-Leiva J.S."/>
            <person name="Gallot-Lavallee L."/>
            <person name="Kops G.J.P.L."/>
            <person name="Archibald J.M."/>
            <person name="Simpson A.G.B."/>
            <person name="Roger A.J."/>
        </authorList>
    </citation>
    <scope>NUCLEOTIDE SEQUENCE</scope>
    <source>
        <strain evidence="3">BICM</strain>
    </source>
</reference>
<sequence length="196" mass="23132">MAEEFADFETAHRKDISDDEFDDLDEFDDPDLKQFIQQQRAEMMEKFEKEQEAIRRGTGLYREIIEKDFLEHTTSYDNVIVHFYHPDFQACKVLDRHLEKLAKQYLDVRFLKLNAIHAEFFVQKLKIKTLPNLIMFREGKVVDKIIGFDELGGTDDFHTRTLENRIARAGLIQKKAITRGHGYSDDESDESDGEWH</sequence>
<dbReference type="Proteomes" id="UP000717585">
    <property type="component" value="Unassembled WGS sequence"/>
</dbReference>
<name>A0A8J6E3M0_9EUKA</name>
<protein>
    <submittedName>
        <fullName evidence="3">Thioredoxin</fullName>
    </submittedName>
</protein>
<dbReference type="SUPFAM" id="SSF52833">
    <property type="entry name" value="Thioredoxin-like"/>
    <property type="match status" value="1"/>
</dbReference>
<evidence type="ECO:0000256" key="1">
    <source>
        <dbReference type="SAM" id="MobiDB-lite"/>
    </source>
</evidence>
<feature type="compositionally biased region" description="Acidic residues" evidence="1">
    <location>
        <begin position="17"/>
        <end position="27"/>
    </location>
</feature>
<comment type="caution">
    <text evidence="3">The sequence shown here is derived from an EMBL/GenBank/DDBJ whole genome shotgun (WGS) entry which is preliminary data.</text>
</comment>
<dbReference type="PANTHER" id="PTHR21148">
    <property type="entry name" value="THIOREDOXIN DOMAIN-CONTAINING PROTEIN 9"/>
    <property type="match status" value="1"/>
</dbReference>